<reference evidence="1" key="1">
    <citation type="submission" date="2023-05" db="EMBL/GenBank/DDBJ databases">
        <title>Nepenthes gracilis genome sequencing.</title>
        <authorList>
            <person name="Fukushima K."/>
        </authorList>
    </citation>
    <scope>NUCLEOTIDE SEQUENCE</scope>
    <source>
        <strain evidence="1">SING2019-196</strain>
    </source>
</reference>
<gene>
    <name evidence="1" type="ORF">Nepgr_025146</name>
</gene>
<dbReference type="PROSITE" id="PS00063">
    <property type="entry name" value="ALDOKETO_REDUCTASE_3"/>
    <property type="match status" value="1"/>
</dbReference>
<name>A0AAD3T5L7_NEPGR</name>
<comment type="caution">
    <text evidence="1">The sequence shown here is derived from an EMBL/GenBank/DDBJ whole genome shotgun (WGS) entry which is preliminary data.</text>
</comment>
<organism evidence="1 2">
    <name type="scientific">Nepenthes gracilis</name>
    <name type="common">Slender pitcher plant</name>
    <dbReference type="NCBI Taxonomy" id="150966"/>
    <lineage>
        <taxon>Eukaryota</taxon>
        <taxon>Viridiplantae</taxon>
        <taxon>Streptophyta</taxon>
        <taxon>Embryophyta</taxon>
        <taxon>Tracheophyta</taxon>
        <taxon>Spermatophyta</taxon>
        <taxon>Magnoliopsida</taxon>
        <taxon>eudicotyledons</taxon>
        <taxon>Gunneridae</taxon>
        <taxon>Pentapetalae</taxon>
        <taxon>Caryophyllales</taxon>
        <taxon>Nepenthaceae</taxon>
        <taxon>Nepenthes</taxon>
    </lineage>
</organism>
<protein>
    <submittedName>
        <fullName evidence="1">Uncharacterized protein</fullName>
    </submittedName>
</protein>
<dbReference type="InterPro" id="IPR018170">
    <property type="entry name" value="Aldo/ket_reductase_CS"/>
</dbReference>
<dbReference type="AlphaFoldDB" id="A0AAD3T5L7"/>
<evidence type="ECO:0000313" key="2">
    <source>
        <dbReference type="Proteomes" id="UP001279734"/>
    </source>
</evidence>
<sequence length="211" mass="24411">MGHSVLPKSTNETRIKGNLDVVDCLTFMFCKQQLQELTKYVSNKLGNAWACGKELKHYPAIGGNGTTIAIQSFVFVMDKEGRNERTRNFGEQQCFLKVHCGAEHWKKVAYKPLCQDIKYYMSSRRLFTFKNVEFNKCWDGRVLKGDEKIELLSQDSDIRDSSYEVGVPVDAWWSDEWWKGIIAGVSNRVIDRMHVYILGENLFLNVLRQNL</sequence>
<dbReference type="Proteomes" id="UP001279734">
    <property type="component" value="Unassembled WGS sequence"/>
</dbReference>
<proteinExistence type="predicted"/>
<keyword evidence="2" id="KW-1185">Reference proteome</keyword>
<evidence type="ECO:0000313" key="1">
    <source>
        <dbReference type="EMBL" id="GMH23303.1"/>
    </source>
</evidence>
<dbReference type="EMBL" id="BSYO01000026">
    <property type="protein sequence ID" value="GMH23303.1"/>
    <property type="molecule type" value="Genomic_DNA"/>
</dbReference>
<dbReference type="GO" id="GO:0016491">
    <property type="term" value="F:oxidoreductase activity"/>
    <property type="evidence" value="ECO:0007669"/>
    <property type="project" value="InterPro"/>
</dbReference>
<accession>A0AAD3T5L7</accession>